<dbReference type="RefSeq" id="WP_344661420.1">
    <property type="nucleotide sequence ID" value="NZ_BAAAQM010000053.1"/>
</dbReference>
<protein>
    <submittedName>
        <fullName evidence="5">Glycosyltransferase</fullName>
    </submittedName>
</protein>
<accession>A0ABN2SZU5</accession>
<dbReference type="InterPro" id="IPR050834">
    <property type="entry name" value="Glycosyltransf_2"/>
</dbReference>
<reference evidence="5 6" key="1">
    <citation type="journal article" date="2019" name="Int. J. Syst. Evol. Microbiol.">
        <title>The Global Catalogue of Microorganisms (GCM) 10K type strain sequencing project: providing services to taxonomists for standard genome sequencing and annotation.</title>
        <authorList>
            <consortium name="The Broad Institute Genomics Platform"/>
            <consortium name="The Broad Institute Genome Sequencing Center for Infectious Disease"/>
            <person name="Wu L."/>
            <person name="Ma J."/>
        </authorList>
    </citation>
    <scope>NUCLEOTIDE SEQUENCE [LARGE SCALE GENOMIC DNA]</scope>
    <source>
        <strain evidence="5 6">JCM 16013</strain>
    </source>
</reference>
<dbReference type="SUPFAM" id="SSF53448">
    <property type="entry name" value="Nucleotide-diphospho-sugar transferases"/>
    <property type="match status" value="1"/>
</dbReference>
<dbReference type="PANTHER" id="PTHR43685">
    <property type="entry name" value="GLYCOSYLTRANSFERASE"/>
    <property type="match status" value="1"/>
</dbReference>
<name>A0ABN2SZU5_9ACTN</name>
<evidence type="ECO:0000256" key="2">
    <source>
        <dbReference type="ARBA" id="ARBA00022676"/>
    </source>
</evidence>
<organism evidence="5 6">
    <name type="scientific">Catenulispora subtropica</name>
    <dbReference type="NCBI Taxonomy" id="450798"/>
    <lineage>
        <taxon>Bacteria</taxon>
        <taxon>Bacillati</taxon>
        <taxon>Actinomycetota</taxon>
        <taxon>Actinomycetes</taxon>
        <taxon>Catenulisporales</taxon>
        <taxon>Catenulisporaceae</taxon>
        <taxon>Catenulispora</taxon>
    </lineage>
</organism>
<evidence type="ECO:0000256" key="3">
    <source>
        <dbReference type="ARBA" id="ARBA00022679"/>
    </source>
</evidence>
<keyword evidence="6" id="KW-1185">Reference proteome</keyword>
<proteinExistence type="inferred from homology"/>
<comment type="caution">
    <text evidence="5">The sequence shown here is derived from an EMBL/GenBank/DDBJ whole genome shotgun (WGS) entry which is preliminary data.</text>
</comment>
<evidence type="ECO:0000313" key="6">
    <source>
        <dbReference type="Proteomes" id="UP001499854"/>
    </source>
</evidence>
<dbReference type="Gene3D" id="3.90.550.10">
    <property type="entry name" value="Spore Coat Polysaccharide Biosynthesis Protein SpsA, Chain A"/>
    <property type="match status" value="1"/>
</dbReference>
<feature type="domain" description="Glycosyltransferase 2-like" evidence="4">
    <location>
        <begin position="5"/>
        <end position="143"/>
    </location>
</feature>
<dbReference type="Pfam" id="PF00535">
    <property type="entry name" value="Glycos_transf_2"/>
    <property type="match status" value="1"/>
</dbReference>
<evidence type="ECO:0000259" key="4">
    <source>
        <dbReference type="Pfam" id="PF00535"/>
    </source>
</evidence>
<sequence length="351" mass="39553">MGSVSVVIPCYRYGHFLADCVRSVLDEQPGVDVRVLIIDDASPDDSAEKAHALAAADPRIEVRVHATNMRHIATYNEGLLEWADGDYCVLLSADDRLTPGALVRAVALLDAHPDVGFVYGHPLTFQDGEDLPEARGADWRTGQWAVRPGMWWLRRRFRAAQGCITSPEVVMRTSVQKRIGGYDPALPHSGDIEMWMRAAAVSDVGHIRGADQAYYRRHGANMSAVDFGGQLDDLRQRRAAFESVLVKCGDDLPDREAWAAEMRRKIARQALRRAVRAYDKGLTGTVPVDELTAFAADCWPEYRRLPEYAGLRVRRAVGVRTMPYLRPLVLSAAVNRGREWMWWQSWRRRGW</sequence>
<keyword evidence="2" id="KW-0328">Glycosyltransferase</keyword>
<dbReference type="InterPro" id="IPR029044">
    <property type="entry name" value="Nucleotide-diphossugar_trans"/>
</dbReference>
<evidence type="ECO:0000256" key="1">
    <source>
        <dbReference type="ARBA" id="ARBA00006739"/>
    </source>
</evidence>
<dbReference type="InterPro" id="IPR001173">
    <property type="entry name" value="Glyco_trans_2-like"/>
</dbReference>
<evidence type="ECO:0000313" key="5">
    <source>
        <dbReference type="EMBL" id="GAA1995074.1"/>
    </source>
</evidence>
<dbReference type="Proteomes" id="UP001499854">
    <property type="component" value="Unassembled WGS sequence"/>
</dbReference>
<gene>
    <name evidence="5" type="ORF">GCM10009838_69570</name>
</gene>
<keyword evidence="3" id="KW-0808">Transferase</keyword>
<dbReference type="EMBL" id="BAAAQM010000053">
    <property type="protein sequence ID" value="GAA1995074.1"/>
    <property type="molecule type" value="Genomic_DNA"/>
</dbReference>
<comment type="similarity">
    <text evidence="1">Belongs to the glycosyltransferase 2 family.</text>
</comment>
<dbReference type="PANTHER" id="PTHR43685:SF5">
    <property type="entry name" value="GLYCOSYLTRANSFERASE EPSE-RELATED"/>
    <property type="match status" value="1"/>
</dbReference>